<dbReference type="Pfam" id="PF12833">
    <property type="entry name" value="HTH_18"/>
    <property type="match status" value="1"/>
</dbReference>
<dbReference type="Proteomes" id="UP000317209">
    <property type="component" value="Unassembled WGS sequence"/>
</dbReference>
<sequence>MSAPRVTVIAVEGISPFHLSVPSLVWGGETPVGEIEPWPIQVAALRAGTLRTSADFDIDIKHGLEAVRGADVVVVPWWGQPETAAPDELSAALRDARDDGAELLGLCLGAFPLADSGVLDGHTATTHWKWADVFRARFPLVTLEPDELYVDEGRIITGAGATAGIDACLHLLARKEGQRVANRVARRIVAAPHRSGGQAQFIERPVPEPGSDPLAEAMRWSAANLDADLSIDSLAAHAHLSRSSFTRAFRARTGTTVAKWVLGQRLSAARELLETTALPIDDVASTAGFGGAALFRQHFVTAFGATPSQYRAAFRSR</sequence>
<dbReference type="InterPro" id="IPR009057">
    <property type="entry name" value="Homeodomain-like_sf"/>
</dbReference>
<evidence type="ECO:0000313" key="5">
    <source>
        <dbReference type="EMBL" id="TQL81895.1"/>
    </source>
</evidence>
<protein>
    <submittedName>
        <fullName evidence="5">AraC family transcriptional regulator with amidase-like domain</fullName>
    </submittedName>
</protein>
<keyword evidence="1" id="KW-0805">Transcription regulation</keyword>
<keyword evidence="6" id="KW-1185">Reference proteome</keyword>
<dbReference type="Gene3D" id="1.10.10.60">
    <property type="entry name" value="Homeodomain-like"/>
    <property type="match status" value="1"/>
</dbReference>
<dbReference type="PANTHER" id="PTHR43130:SF3">
    <property type="entry name" value="HTH-TYPE TRANSCRIPTIONAL REGULATOR RV1931C"/>
    <property type="match status" value="1"/>
</dbReference>
<evidence type="ECO:0000256" key="1">
    <source>
        <dbReference type="ARBA" id="ARBA00023015"/>
    </source>
</evidence>
<dbReference type="AlphaFoldDB" id="A0A543BAN3"/>
<proteinExistence type="predicted"/>
<dbReference type="GO" id="GO:0043565">
    <property type="term" value="F:sequence-specific DNA binding"/>
    <property type="evidence" value="ECO:0007669"/>
    <property type="project" value="InterPro"/>
</dbReference>
<evidence type="ECO:0000256" key="3">
    <source>
        <dbReference type="ARBA" id="ARBA00023163"/>
    </source>
</evidence>
<dbReference type="SMART" id="SM00342">
    <property type="entry name" value="HTH_ARAC"/>
    <property type="match status" value="1"/>
</dbReference>
<dbReference type="RefSeq" id="WP_141873664.1">
    <property type="nucleotide sequence ID" value="NZ_VFOX01000002.1"/>
</dbReference>
<feature type="domain" description="HTH araC/xylS-type" evidence="4">
    <location>
        <begin position="215"/>
        <end position="313"/>
    </location>
</feature>
<keyword evidence="3" id="KW-0804">Transcription</keyword>
<keyword evidence="2" id="KW-0238">DNA-binding</keyword>
<dbReference type="InterPro" id="IPR018062">
    <property type="entry name" value="HTH_AraC-typ_CS"/>
</dbReference>
<dbReference type="PROSITE" id="PS00041">
    <property type="entry name" value="HTH_ARAC_FAMILY_1"/>
    <property type="match status" value="1"/>
</dbReference>
<dbReference type="InterPro" id="IPR029062">
    <property type="entry name" value="Class_I_gatase-like"/>
</dbReference>
<accession>A0A543BAN3</accession>
<dbReference type="InterPro" id="IPR018060">
    <property type="entry name" value="HTH_AraC"/>
</dbReference>
<dbReference type="InterPro" id="IPR002818">
    <property type="entry name" value="DJ-1/PfpI"/>
</dbReference>
<comment type="caution">
    <text evidence="5">The sequence shown here is derived from an EMBL/GenBank/DDBJ whole genome shotgun (WGS) entry which is preliminary data.</text>
</comment>
<dbReference type="PANTHER" id="PTHR43130">
    <property type="entry name" value="ARAC-FAMILY TRANSCRIPTIONAL REGULATOR"/>
    <property type="match status" value="1"/>
</dbReference>
<dbReference type="EMBL" id="VFOX01000002">
    <property type="protein sequence ID" value="TQL81895.1"/>
    <property type="molecule type" value="Genomic_DNA"/>
</dbReference>
<dbReference type="Gene3D" id="3.40.50.880">
    <property type="match status" value="1"/>
</dbReference>
<evidence type="ECO:0000313" key="6">
    <source>
        <dbReference type="Proteomes" id="UP000317209"/>
    </source>
</evidence>
<dbReference type="Pfam" id="PF01965">
    <property type="entry name" value="DJ-1_PfpI"/>
    <property type="match status" value="1"/>
</dbReference>
<dbReference type="SUPFAM" id="SSF46689">
    <property type="entry name" value="Homeodomain-like"/>
    <property type="match status" value="2"/>
</dbReference>
<dbReference type="InterPro" id="IPR052158">
    <property type="entry name" value="INH-QAR"/>
</dbReference>
<organism evidence="5 6">
    <name type="scientific">Microbacterium saperdae</name>
    <dbReference type="NCBI Taxonomy" id="69368"/>
    <lineage>
        <taxon>Bacteria</taxon>
        <taxon>Bacillati</taxon>
        <taxon>Actinomycetota</taxon>
        <taxon>Actinomycetes</taxon>
        <taxon>Micrococcales</taxon>
        <taxon>Microbacteriaceae</taxon>
        <taxon>Microbacterium</taxon>
    </lineage>
</organism>
<evidence type="ECO:0000259" key="4">
    <source>
        <dbReference type="PROSITE" id="PS01124"/>
    </source>
</evidence>
<dbReference type="GO" id="GO:0003700">
    <property type="term" value="F:DNA-binding transcription factor activity"/>
    <property type="evidence" value="ECO:0007669"/>
    <property type="project" value="InterPro"/>
</dbReference>
<evidence type="ECO:0000256" key="2">
    <source>
        <dbReference type="ARBA" id="ARBA00023125"/>
    </source>
</evidence>
<dbReference type="PROSITE" id="PS01124">
    <property type="entry name" value="HTH_ARAC_FAMILY_2"/>
    <property type="match status" value="1"/>
</dbReference>
<gene>
    <name evidence="5" type="ORF">FB560_3376</name>
</gene>
<name>A0A543BAN3_9MICO</name>
<dbReference type="CDD" id="cd03137">
    <property type="entry name" value="GATase1_AraC_1"/>
    <property type="match status" value="1"/>
</dbReference>
<dbReference type="OrthoDB" id="3194870at2"/>
<reference evidence="5 6" key="1">
    <citation type="submission" date="2019-06" db="EMBL/GenBank/DDBJ databases">
        <title>Sequencing the genomes of 1000 actinobacteria strains.</title>
        <authorList>
            <person name="Klenk H.-P."/>
        </authorList>
    </citation>
    <scope>NUCLEOTIDE SEQUENCE [LARGE SCALE GENOMIC DNA]</scope>
    <source>
        <strain evidence="5 6">DSM 20169</strain>
    </source>
</reference>
<dbReference type="SUPFAM" id="SSF52317">
    <property type="entry name" value="Class I glutamine amidotransferase-like"/>
    <property type="match status" value="1"/>
</dbReference>